<evidence type="ECO:0000259" key="3">
    <source>
        <dbReference type="Pfam" id="PF00535"/>
    </source>
</evidence>
<dbReference type="EC" id="2.4.1.212" evidence="4"/>
<reference evidence="4 5" key="1">
    <citation type="submission" date="2018-12" db="EMBL/GenBank/DDBJ databases">
        <authorList>
            <consortium name="Pathogen Informatics"/>
        </authorList>
    </citation>
    <scope>NUCLEOTIDE SEQUENCE [LARGE SCALE GENOMIC DNA]</scope>
    <source>
        <strain evidence="4 5">NCTC13071</strain>
    </source>
</reference>
<evidence type="ECO:0000256" key="1">
    <source>
        <dbReference type="ARBA" id="ARBA00022676"/>
    </source>
</evidence>
<dbReference type="Pfam" id="PF00535">
    <property type="entry name" value="Glycos_transf_2"/>
    <property type="match status" value="1"/>
</dbReference>
<dbReference type="InterPro" id="IPR001173">
    <property type="entry name" value="Glyco_trans_2-like"/>
</dbReference>
<dbReference type="Proteomes" id="UP000274578">
    <property type="component" value="Chromosome 1"/>
</dbReference>
<evidence type="ECO:0000313" key="4">
    <source>
        <dbReference type="EMBL" id="VEH15717.1"/>
    </source>
</evidence>
<dbReference type="GeneID" id="85012528"/>
<name>A0A448L6S6_9BACT</name>
<dbReference type="GO" id="GO:0050501">
    <property type="term" value="F:hyaluronan synthase activity"/>
    <property type="evidence" value="ECO:0007669"/>
    <property type="project" value="UniProtKB-EC"/>
</dbReference>
<gene>
    <name evidence="4" type="primary">hyaD_3</name>
    <name evidence="4" type="ORF">NCTC13071_01727</name>
</gene>
<dbReference type="InterPro" id="IPR029044">
    <property type="entry name" value="Nucleotide-diphossugar_trans"/>
</dbReference>
<dbReference type="CDD" id="cd00761">
    <property type="entry name" value="Glyco_tranf_GTA_type"/>
    <property type="match status" value="1"/>
</dbReference>
<sequence length="317" mass="37627">MEQLKVSICVPVYGVKKFIKRCCESLFKQTYKNIEYIFIDDCSPDESVDIILGVLDNYDFRKEQVRIIRHKSNRGLAAARNSAINNALGDFILHIDSDDYIDKNLVEFLVKEQLKSSADIITCPAFYVYSKRKVLSAENVISDKEEYLAKIINRSISSRIWGRLIRKSLYTENGIHNVPGVNNSEDYQVFPQLLYFAHSVSWIYNTYYYYNKENDGSYTNCHKEENDLQTFQTLDILRCFFKRNDVRYLSEIEFAEIKILGWNLKHWCYVDGHDEFYNSLVEKLLSHKDKLCFLDWRVRLILYIKRSFWQFLYKILA</sequence>
<proteinExistence type="predicted"/>
<accession>A0A448L6S6</accession>
<dbReference type="KEGG" id="poc:NCTC13071_01727"/>
<dbReference type="RefSeq" id="WP_018919120.1">
    <property type="nucleotide sequence ID" value="NZ_LR134384.1"/>
</dbReference>
<evidence type="ECO:0000313" key="5">
    <source>
        <dbReference type="Proteomes" id="UP000274578"/>
    </source>
</evidence>
<dbReference type="EMBL" id="LR134384">
    <property type="protein sequence ID" value="VEH15717.1"/>
    <property type="molecule type" value="Genomic_DNA"/>
</dbReference>
<evidence type="ECO:0000256" key="2">
    <source>
        <dbReference type="ARBA" id="ARBA00022679"/>
    </source>
</evidence>
<dbReference type="PANTHER" id="PTHR22916:SF51">
    <property type="entry name" value="GLYCOSYLTRANSFERASE EPSH-RELATED"/>
    <property type="match status" value="1"/>
</dbReference>
<dbReference type="PANTHER" id="PTHR22916">
    <property type="entry name" value="GLYCOSYLTRANSFERASE"/>
    <property type="match status" value="1"/>
</dbReference>
<protein>
    <submittedName>
        <fullName evidence="4">Hyaluronan synthase</fullName>
        <ecNumber evidence="4">2.4.1.212</ecNumber>
    </submittedName>
</protein>
<feature type="domain" description="Glycosyltransferase 2-like" evidence="3">
    <location>
        <begin position="7"/>
        <end position="133"/>
    </location>
</feature>
<keyword evidence="1 4" id="KW-0328">Glycosyltransferase</keyword>
<dbReference type="AlphaFoldDB" id="A0A448L6S6"/>
<dbReference type="SUPFAM" id="SSF53448">
    <property type="entry name" value="Nucleotide-diphospho-sugar transferases"/>
    <property type="match status" value="1"/>
</dbReference>
<dbReference type="Gene3D" id="3.90.550.10">
    <property type="entry name" value="Spore Coat Polysaccharide Biosynthesis Protein SpsA, Chain A"/>
    <property type="match status" value="1"/>
</dbReference>
<keyword evidence="2 4" id="KW-0808">Transferase</keyword>
<organism evidence="4 5">
    <name type="scientific">Segatella oris</name>
    <dbReference type="NCBI Taxonomy" id="28135"/>
    <lineage>
        <taxon>Bacteria</taxon>
        <taxon>Pseudomonadati</taxon>
        <taxon>Bacteroidota</taxon>
        <taxon>Bacteroidia</taxon>
        <taxon>Bacteroidales</taxon>
        <taxon>Prevotellaceae</taxon>
        <taxon>Segatella</taxon>
    </lineage>
</organism>